<evidence type="ECO:0000256" key="1">
    <source>
        <dbReference type="SAM" id="Phobius"/>
    </source>
</evidence>
<evidence type="ECO:0000313" key="3">
    <source>
        <dbReference type="EMBL" id="OHA17708.1"/>
    </source>
</evidence>
<feature type="domain" description="DUF2914" evidence="2">
    <location>
        <begin position="281"/>
        <end position="348"/>
    </location>
</feature>
<dbReference type="InterPro" id="IPR022606">
    <property type="entry name" value="DUF2914"/>
</dbReference>
<sequence length="362" mass="40768">MRSFIKKYRRHLETGAFFAGAIIDQLTLRRVDLLFDNIILISYLCIAAFCLVVYNSFDTERERESLFSRGAARVAQWLPVVAQFSFGAVFSGSLVFYSRSASLSVSWPFIVIIVLFIIGNELVRSRYGKLTLQFSAFFVAVFLYTSFAVPILMHQVGTVAFIISGLVSLGIIILVGRLTRFFARERFEQSRVGIWMSVLFLYAGFNFLYFQNLIPPLPLSLKEIGIYHSVARDTSGSYVLTYEPAKWYTFRTIDSTFHLASSTSPSAVAFSSIFAPSGITTRITHQWSRFDPISDVWISMEEVSFNISGGRDAGYRGYSVGTSLTKGLWRVDVETETGALIGRTTFSVEESGIQPVLKLQRR</sequence>
<feature type="transmembrane region" description="Helical" evidence="1">
    <location>
        <begin position="103"/>
        <end position="123"/>
    </location>
</feature>
<gene>
    <name evidence="3" type="ORF">A2664_03790</name>
</gene>
<keyword evidence="1" id="KW-0812">Transmembrane</keyword>
<dbReference type="Proteomes" id="UP000178873">
    <property type="component" value="Unassembled WGS sequence"/>
</dbReference>
<keyword evidence="1" id="KW-0472">Membrane</keyword>
<organism evidence="3 4">
    <name type="scientific">Candidatus Taylorbacteria bacterium RIFCSPHIGHO2_01_FULL_46_22b</name>
    <dbReference type="NCBI Taxonomy" id="1802301"/>
    <lineage>
        <taxon>Bacteria</taxon>
        <taxon>Candidatus Tayloriibacteriota</taxon>
    </lineage>
</organism>
<feature type="transmembrane region" description="Helical" evidence="1">
    <location>
        <begin position="192"/>
        <end position="210"/>
    </location>
</feature>
<feature type="transmembrane region" description="Helical" evidence="1">
    <location>
        <begin position="159"/>
        <end position="180"/>
    </location>
</feature>
<evidence type="ECO:0000259" key="2">
    <source>
        <dbReference type="Pfam" id="PF11141"/>
    </source>
</evidence>
<dbReference type="AlphaFoldDB" id="A0A1G2M1E6"/>
<reference evidence="3 4" key="1">
    <citation type="journal article" date="2016" name="Nat. Commun.">
        <title>Thousands of microbial genomes shed light on interconnected biogeochemical processes in an aquifer system.</title>
        <authorList>
            <person name="Anantharaman K."/>
            <person name="Brown C.T."/>
            <person name="Hug L.A."/>
            <person name="Sharon I."/>
            <person name="Castelle C.J."/>
            <person name="Probst A.J."/>
            <person name="Thomas B.C."/>
            <person name="Singh A."/>
            <person name="Wilkins M.J."/>
            <person name="Karaoz U."/>
            <person name="Brodie E.L."/>
            <person name="Williams K.H."/>
            <person name="Hubbard S.S."/>
            <person name="Banfield J.F."/>
        </authorList>
    </citation>
    <scope>NUCLEOTIDE SEQUENCE [LARGE SCALE GENOMIC DNA]</scope>
</reference>
<name>A0A1G2M1E6_9BACT</name>
<proteinExistence type="predicted"/>
<feature type="transmembrane region" description="Helical" evidence="1">
    <location>
        <begin position="34"/>
        <end position="57"/>
    </location>
</feature>
<comment type="caution">
    <text evidence="3">The sequence shown here is derived from an EMBL/GenBank/DDBJ whole genome shotgun (WGS) entry which is preliminary data.</text>
</comment>
<dbReference type="STRING" id="1802301.A2664_03790"/>
<evidence type="ECO:0000313" key="4">
    <source>
        <dbReference type="Proteomes" id="UP000178873"/>
    </source>
</evidence>
<protein>
    <recommendedName>
        <fullName evidence="2">DUF2914 domain-containing protein</fullName>
    </recommendedName>
</protein>
<accession>A0A1G2M1E6</accession>
<dbReference type="Pfam" id="PF11141">
    <property type="entry name" value="DUF2914"/>
    <property type="match status" value="1"/>
</dbReference>
<dbReference type="EMBL" id="MHRF01000013">
    <property type="protein sequence ID" value="OHA17708.1"/>
    <property type="molecule type" value="Genomic_DNA"/>
</dbReference>
<feature type="transmembrane region" description="Helical" evidence="1">
    <location>
        <begin position="130"/>
        <end position="153"/>
    </location>
</feature>
<keyword evidence="1" id="KW-1133">Transmembrane helix</keyword>